<name>A0A8J5JVZ8_HOMAM</name>
<evidence type="ECO:0000313" key="2">
    <source>
        <dbReference type="EMBL" id="KAG7163346.1"/>
    </source>
</evidence>
<dbReference type="Proteomes" id="UP000747542">
    <property type="component" value="Unassembled WGS sequence"/>
</dbReference>
<feature type="region of interest" description="Disordered" evidence="1">
    <location>
        <begin position="1"/>
        <end position="77"/>
    </location>
</feature>
<dbReference type="EMBL" id="JAHLQT010026473">
    <property type="protein sequence ID" value="KAG7163346.1"/>
    <property type="molecule type" value="Genomic_DNA"/>
</dbReference>
<proteinExistence type="predicted"/>
<feature type="compositionally biased region" description="Polar residues" evidence="1">
    <location>
        <begin position="16"/>
        <end position="27"/>
    </location>
</feature>
<reference evidence="2" key="1">
    <citation type="journal article" date="2021" name="Sci. Adv.">
        <title>The American lobster genome reveals insights on longevity, neural, and immune adaptations.</title>
        <authorList>
            <person name="Polinski J.M."/>
            <person name="Zimin A.V."/>
            <person name="Clark K.F."/>
            <person name="Kohn A.B."/>
            <person name="Sadowski N."/>
            <person name="Timp W."/>
            <person name="Ptitsyn A."/>
            <person name="Khanna P."/>
            <person name="Romanova D.Y."/>
            <person name="Williams P."/>
            <person name="Greenwood S.J."/>
            <person name="Moroz L.L."/>
            <person name="Walt D.R."/>
            <person name="Bodnar A.G."/>
        </authorList>
    </citation>
    <scope>NUCLEOTIDE SEQUENCE</scope>
    <source>
        <strain evidence="2">GMGI-L3</strain>
    </source>
</reference>
<feature type="compositionally biased region" description="Polar residues" evidence="1">
    <location>
        <begin position="48"/>
        <end position="58"/>
    </location>
</feature>
<dbReference type="AlphaFoldDB" id="A0A8J5JVZ8"/>
<keyword evidence="3" id="KW-1185">Reference proteome</keyword>
<comment type="caution">
    <text evidence="2">The sequence shown here is derived from an EMBL/GenBank/DDBJ whole genome shotgun (WGS) entry which is preliminary data.</text>
</comment>
<evidence type="ECO:0000313" key="3">
    <source>
        <dbReference type="Proteomes" id="UP000747542"/>
    </source>
</evidence>
<protein>
    <submittedName>
        <fullName evidence="2">Uncharacterized protein</fullName>
    </submittedName>
</protein>
<accession>A0A8J5JVZ8</accession>
<gene>
    <name evidence="2" type="ORF">Hamer_G004477</name>
</gene>
<sequence>MGSVFMVVSPRAPTRPGNSSTTVQPHRSSMFAAPLPQGTTPLPRHASLPSQPVDSSPSIPIYYPDKPTSPAQTPPTLTFRRRQDLPAAAIKYMADDAEYYSADEDPN</sequence>
<organism evidence="2 3">
    <name type="scientific">Homarus americanus</name>
    <name type="common">American lobster</name>
    <dbReference type="NCBI Taxonomy" id="6706"/>
    <lineage>
        <taxon>Eukaryota</taxon>
        <taxon>Metazoa</taxon>
        <taxon>Ecdysozoa</taxon>
        <taxon>Arthropoda</taxon>
        <taxon>Crustacea</taxon>
        <taxon>Multicrustacea</taxon>
        <taxon>Malacostraca</taxon>
        <taxon>Eumalacostraca</taxon>
        <taxon>Eucarida</taxon>
        <taxon>Decapoda</taxon>
        <taxon>Pleocyemata</taxon>
        <taxon>Astacidea</taxon>
        <taxon>Nephropoidea</taxon>
        <taxon>Nephropidae</taxon>
        <taxon>Homarus</taxon>
    </lineage>
</organism>
<evidence type="ECO:0000256" key="1">
    <source>
        <dbReference type="SAM" id="MobiDB-lite"/>
    </source>
</evidence>